<evidence type="ECO:0000313" key="4">
    <source>
        <dbReference type="EMBL" id="PIR77669.1"/>
    </source>
</evidence>
<reference evidence="5" key="1">
    <citation type="submission" date="2017-09" db="EMBL/GenBank/DDBJ databases">
        <title>Depth-based differentiation of microbial function through sediment-hosted aquifers and enrichment of novel symbionts in the deep terrestrial subsurface.</title>
        <authorList>
            <person name="Probst A.J."/>
            <person name="Ladd B."/>
            <person name="Jarett J.K."/>
            <person name="Geller-Mcgrath D.E."/>
            <person name="Sieber C.M.K."/>
            <person name="Emerson J.B."/>
            <person name="Anantharaman K."/>
            <person name="Thomas B.C."/>
            <person name="Malmstrom R."/>
            <person name="Stieglmeier M."/>
            <person name="Klingl A."/>
            <person name="Woyke T."/>
            <person name="Ryan C.M."/>
            <person name="Banfield J.F."/>
        </authorList>
    </citation>
    <scope>NUCLEOTIDE SEQUENCE [LARGE SCALE GENOMIC DNA]</scope>
</reference>
<protein>
    <submittedName>
        <fullName evidence="4">Undecaprenyldiphospho-muramoylpentapeptide beta-N-acetylglucosaminyltransferase</fullName>
    </submittedName>
</protein>
<dbReference type="Gene3D" id="3.40.50.2000">
    <property type="entry name" value="Glycogen Phosphorylase B"/>
    <property type="match status" value="1"/>
</dbReference>
<dbReference type="EMBL" id="PFBW01000053">
    <property type="protein sequence ID" value="PIR77669.1"/>
    <property type="molecule type" value="Genomic_DNA"/>
</dbReference>
<sequence>MTILFSGGGTLGPVTPLLAIHDVLREEYPDAEFLWVGTKNGPEKDLVERVGVGFIPLSSGKFRRYISPFFFIDIVRIGIGFLQSLYLCYKESPDICISAGGYVSVPLHIAAWLFGIPSWVHQQDVDVGLANTLMVPFARRITTALERHSKSFPKRKT</sequence>
<organism evidence="4 5">
    <name type="scientific">Candidatus Magasanikbacteria bacterium CG10_big_fil_rev_8_21_14_0_10_38_6</name>
    <dbReference type="NCBI Taxonomy" id="1974647"/>
    <lineage>
        <taxon>Bacteria</taxon>
        <taxon>Candidatus Magasanikiibacteriota</taxon>
    </lineage>
</organism>
<feature type="domain" description="Glycosyltransferase family 28 N-terminal" evidence="3">
    <location>
        <begin position="3"/>
        <end position="142"/>
    </location>
</feature>
<evidence type="ECO:0000313" key="5">
    <source>
        <dbReference type="Proteomes" id="UP000228528"/>
    </source>
</evidence>
<dbReference type="GO" id="GO:0016758">
    <property type="term" value="F:hexosyltransferase activity"/>
    <property type="evidence" value="ECO:0007669"/>
    <property type="project" value="InterPro"/>
</dbReference>
<dbReference type="Pfam" id="PF03033">
    <property type="entry name" value="Glyco_transf_28"/>
    <property type="match status" value="1"/>
</dbReference>
<accession>A0A2M6P290</accession>
<name>A0A2M6P290_9BACT</name>
<dbReference type="CDD" id="cd03785">
    <property type="entry name" value="GT28_MurG"/>
    <property type="match status" value="1"/>
</dbReference>
<dbReference type="PANTHER" id="PTHR21015:SF27">
    <property type="entry name" value="UDP-N-ACETYLGLUCOSAMINE--N-ACETYLMURAMYL-(PENTAPEPTIDE) PYROPHOSPHORYL-UNDECAPRENOL N-ACETYLGLUCOSAMINE TRANSFERASE"/>
    <property type="match status" value="1"/>
</dbReference>
<dbReference type="GO" id="GO:1901137">
    <property type="term" value="P:carbohydrate derivative biosynthetic process"/>
    <property type="evidence" value="ECO:0007669"/>
    <property type="project" value="UniProtKB-ARBA"/>
</dbReference>
<keyword evidence="2 4" id="KW-0808">Transferase</keyword>
<dbReference type="GO" id="GO:0005975">
    <property type="term" value="P:carbohydrate metabolic process"/>
    <property type="evidence" value="ECO:0007669"/>
    <property type="project" value="InterPro"/>
</dbReference>
<evidence type="ECO:0000256" key="1">
    <source>
        <dbReference type="ARBA" id="ARBA00022676"/>
    </source>
</evidence>
<comment type="caution">
    <text evidence="4">The sequence shown here is derived from an EMBL/GenBank/DDBJ whole genome shotgun (WGS) entry which is preliminary data.</text>
</comment>
<dbReference type="AlphaFoldDB" id="A0A2M6P290"/>
<evidence type="ECO:0000256" key="2">
    <source>
        <dbReference type="ARBA" id="ARBA00022679"/>
    </source>
</evidence>
<evidence type="ECO:0000259" key="3">
    <source>
        <dbReference type="Pfam" id="PF03033"/>
    </source>
</evidence>
<feature type="non-terminal residue" evidence="4">
    <location>
        <position position="157"/>
    </location>
</feature>
<gene>
    <name evidence="4" type="ORF">COU30_01215</name>
</gene>
<proteinExistence type="predicted"/>
<dbReference type="InterPro" id="IPR004276">
    <property type="entry name" value="GlycoTrans_28_N"/>
</dbReference>
<dbReference type="SUPFAM" id="SSF53756">
    <property type="entry name" value="UDP-Glycosyltransferase/glycogen phosphorylase"/>
    <property type="match status" value="1"/>
</dbReference>
<dbReference type="PANTHER" id="PTHR21015">
    <property type="entry name" value="UDP-N-ACETYLGLUCOSAMINE--N-ACETYLMURAMYL-(PENTAPEPTIDE) PYROPHOSPHORYL-UNDECAPRENOL N-ACETYLGLUCOSAMINE TRANSFERASE 1"/>
    <property type="match status" value="1"/>
</dbReference>
<dbReference type="Proteomes" id="UP000228528">
    <property type="component" value="Unassembled WGS sequence"/>
</dbReference>
<keyword evidence="1 4" id="KW-0328">Glycosyltransferase</keyword>